<evidence type="ECO:0000256" key="1">
    <source>
        <dbReference type="ARBA" id="ARBA00022801"/>
    </source>
</evidence>
<organism evidence="5">
    <name type="scientific">Thrips palmi</name>
    <name type="common">Melon thrips</name>
    <dbReference type="NCBI Taxonomy" id="161013"/>
    <lineage>
        <taxon>Eukaryota</taxon>
        <taxon>Metazoa</taxon>
        <taxon>Ecdysozoa</taxon>
        <taxon>Arthropoda</taxon>
        <taxon>Hexapoda</taxon>
        <taxon>Insecta</taxon>
        <taxon>Pterygota</taxon>
        <taxon>Neoptera</taxon>
        <taxon>Paraneoptera</taxon>
        <taxon>Thysanoptera</taxon>
        <taxon>Terebrantia</taxon>
        <taxon>Thripoidea</taxon>
        <taxon>Thripidae</taxon>
        <taxon>Thrips</taxon>
    </lineage>
</organism>
<feature type="domain" description="Tyrosine specific protein phosphatases" evidence="3">
    <location>
        <begin position="153"/>
        <end position="218"/>
    </location>
</feature>
<dbReference type="FunFam" id="3.90.190.10:FF:000157">
    <property type="entry name" value="Protein-tyrosine phosphatase"/>
    <property type="match status" value="1"/>
</dbReference>
<reference evidence="5" key="1">
    <citation type="submission" date="2025-08" db="UniProtKB">
        <authorList>
            <consortium name="RefSeq"/>
        </authorList>
    </citation>
    <scope>IDENTIFICATION</scope>
    <source>
        <tissue evidence="5">Total insect</tissue>
    </source>
</reference>
<evidence type="ECO:0000256" key="2">
    <source>
        <dbReference type="SAM" id="MobiDB-lite"/>
    </source>
</evidence>
<dbReference type="RefSeq" id="XP_034232418.1">
    <property type="nucleotide sequence ID" value="XM_034376527.1"/>
</dbReference>
<dbReference type="SMART" id="SM00195">
    <property type="entry name" value="DSPc"/>
    <property type="match status" value="1"/>
</dbReference>
<dbReference type="InterPro" id="IPR029021">
    <property type="entry name" value="Prot-tyrosine_phosphatase-like"/>
</dbReference>
<dbReference type="Proteomes" id="UP000515158">
    <property type="component" value="Unplaced"/>
</dbReference>
<dbReference type="PROSITE" id="PS50056">
    <property type="entry name" value="TYR_PHOSPHATASE_2"/>
    <property type="match status" value="1"/>
</dbReference>
<gene>
    <name evidence="5" type="primary">LOC117640207</name>
</gene>
<accession>A0A6P8XZ68</accession>
<dbReference type="KEGG" id="tpal:117640207"/>
<dbReference type="InterPro" id="IPR020422">
    <property type="entry name" value="TYR_PHOSPHATASE_DUAL_dom"/>
</dbReference>
<dbReference type="Gene3D" id="3.90.190.10">
    <property type="entry name" value="Protein tyrosine phosphatase superfamily"/>
    <property type="match status" value="1"/>
</dbReference>
<dbReference type="InterPro" id="IPR000387">
    <property type="entry name" value="Tyr_Pase_dom"/>
</dbReference>
<evidence type="ECO:0000259" key="3">
    <source>
        <dbReference type="PROSITE" id="PS50056"/>
    </source>
</evidence>
<sequence length="231" mass="25850">MLGPRPAPYRNRSVQSLSAHSFLAQDPRPAQAPTAPTMADAETEVQAPSTPTLEEIMERPPHQPLPPLDQELLAMPPEEFWVSDLRWIVPGQLCVVRAPRTREHLDALARENVQHLVTLSPDVMPKPEDFPKKIKSTVIPVEEFDMPTDDAVDQFIALCEKAIAKKEPVCVHCRQGRGRAGAFAACYLVRFQNKTPEVAINAVRMLRPGALETLGQERSVKRLHKRLNPPK</sequence>
<dbReference type="Pfam" id="PF22784">
    <property type="entry name" value="PTP-SAK"/>
    <property type="match status" value="1"/>
</dbReference>
<dbReference type="OrthoDB" id="19045at2759"/>
<dbReference type="SMART" id="SM00404">
    <property type="entry name" value="PTPc_motif"/>
    <property type="match status" value="1"/>
</dbReference>
<evidence type="ECO:0000313" key="5">
    <source>
        <dbReference type="RefSeq" id="XP_034232418.1"/>
    </source>
</evidence>
<dbReference type="AlphaFoldDB" id="A0A6P8XZ68"/>
<dbReference type="GO" id="GO:0016791">
    <property type="term" value="F:phosphatase activity"/>
    <property type="evidence" value="ECO:0007669"/>
    <property type="project" value="UniProtKB-ARBA"/>
</dbReference>
<protein>
    <submittedName>
        <fullName evidence="5">Dual specificity protein phosphatase 23-like</fullName>
    </submittedName>
</protein>
<proteinExistence type="predicted"/>
<dbReference type="GeneID" id="117640207"/>
<feature type="region of interest" description="Disordered" evidence="2">
    <location>
        <begin position="1"/>
        <end position="44"/>
    </location>
</feature>
<dbReference type="PANTHER" id="PTHR23339">
    <property type="entry name" value="TYROSINE SPECIFIC PROTEIN PHOSPHATASE AND DUAL SPECIFICITY PROTEIN PHOSPHATASE"/>
    <property type="match status" value="1"/>
</dbReference>
<dbReference type="InterPro" id="IPR057023">
    <property type="entry name" value="PTP-SAK"/>
</dbReference>
<keyword evidence="1" id="KW-0378">Hydrolase</keyword>
<dbReference type="SUPFAM" id="SSF52799">
    <property type="entry name" value="(Phosphotyrosine protein) phosphatases II"/>
    <property type="match status" value="1"/>
</dbReference>
<evidence type="ECO:0000313" key="4">
    <source>
        <dbReference type="Proteomes" id="UP000515158"/>
    </source>
</evidence>
<dbReference type="InterPro" id="IPR003595">
    <property type="entry name" value="Tyr_Pase_cat"/>
</dbReference>
<dbReference type="InterPro" id="IPR050561">
    <property type="entry name" value="PTP"/>
</dbReference>
<dbReference type="InParanoid" id="A0A6P8XZ68"/>
<name>A0A6P8XZ68_THRPL</name>
<keyword evidence="4" id="KW-1185">Reference proteome</keyword>